<dbReference type="EMBL" id="JAHXRF010000011">
    <property type="protein sequence ID" value="MBW4865944.1"/>
    <property type="molecule type" value="Genomic_DNA"/>
</dbReference>
<dbReference type="Proteomes" id="UP001196873">
    <property type="component" value="Unassembled WGS sequence"/>
</dbReference>
<reference evidence="1" key="1">
    <citation type="submission" date="2021-07" db="EMBL/GenBank/DDBJ databases">
        <title>Genomic diversity and antimicrobial resistance of Prevotella spp. isolated from chronic lung disease airways.</title>
        <authorList>
            <person name="Webb K.A."/>
            <person name="Olagoke O.S."/>
            <person name="Baird T."/>
            <person name="Neill J."/>
            <person name="Pham A."/>
            <person name="Wells T.J."/>
            <person name="Ramsay K.A."/>
            <person name="Bell S.C."/>
            <person name="Sarovich D.S."/>
            <person name="Price E.P."/>
        </authorList>
    </citation>
    <scope>NUCLEOTIDE SEQUENCE</scope>
    <source>
        <strain evidence="1">SCHI0047.S.3</strain>
    </source>
</reference>
<evidence type="ECO:0000313" key="2">
    <source>
        <dbReference type="Proteomes" id="UP001196873"/>
    </source>
</evidence>
<proteinExistence type="predicted"/>
<gene>
    <name evidence="1" type="ORF">KZY68_07980</name>
</gene>
<protein>
    <submittedName>
        <fullName evidence="1">Uncharacterized protein</fullName>
    </submittedName>
</protein>
<evidence type="ECO:0000313" key="1">
    <source>
        <dbReference type="EMBL" id="MBW4865944.1"/>
    </source>
</evidence>
<dbReference type="AlphaFoldDB" id="A0AAW4NNW4"/>
<accession>A0AAW4NNW4</accession>
<dbReference type="RefSeq" id="WP_219427873.1">
    <property type="nucleotide sequence ID" value="NZ_JAHXRD010000011.1"/>
</dbReference>
<name>A0AAW4NNW4_9BACT</name>
<organism evidence="1 2">
    <name type="scientific">Segatella salivae</name>
    <dbReference type="NCBI Taxonomy" id="228604"/>
    <lineage>
        <taxon>Bacteria</taxon>
        <taxon>Pseudomonadati</taxon>
        <taxon>Bacteroidota</taxon>
        <taxon>Bacteroidia</taxon>
        <taxon>Bacteroidales</taxon>
        <taxon>Prevotellaceae</taxon>
        <taxon>Segatella</taxon>
    </lineage>
</organism>
<comment type="caution">
    <text evidence="1">The sequence shown here is derived from an EMBL/GenBank/DDBJ whole genome shotgun (WGS) entry which is preliminary data.</text>
</comment>
<sequence length="56" mass="6662">MEHKNDTKCLTSLLMLLQLIMLTSSYKKAHEKFKNLCCKTYDDDNTENKIRNHTEK</sequence>